<reference evidence="2" key="1">
    <citation type="submission" date="2022-11" db="EMBL/GenBank/DDBJ databases">
        <authorList>
            <person name="Petersen C."/>
        </authorList>
    </citation>
    <scope>NUCLEOTIDE SEQUENCE</scope>
    <source>
        <strain evidence="2">IBT 29864</strain>
    </source>
</reference>
<name>A0A9W9V5D8_9EURO</name>
<reference evidence="2" key="2">
    <citation type="journal article" date="2023" name="IMA Fungus">
        <title>Comparative genomic study of the Penicillium genus elucidates a diverse pangenome and 15 lateral gene transfer events.</title>
        <authorList>
            <person name="Petersen C."/>
            <person name="Sorensen T."/>
            <person name="Nielsen M.R."/>
            <person name="Sondergaard T.E."/>
            <person name="Sorensen J.L."/>
            <person name="Fitzpatrick D.A."/>
            <person name="Frisvad J.C."/>
            <person name="Nielsen K.L."/>
        </authorList>
    </citation>
    <scope>NUCLEOTIDE SEQUENCE</scope>
    <source>
        <strain evidence="2">IBT 29864</strain>
    </source>
</reference>
<evidence type="ECO:0000313" key="3">
    <source>
        <dbReference type="Proteomes" id="UP001147782"/>
    </source>
</evidence>
<dbReference type="EMBL" id="JAPZBS010000007">
    <property type="protein sequence ID" value="KAJ5369357.1"/>
    <property type="molecule type" value="Genomic_DNA"/>
</dbReference>
<dbReference type="OrthoDB" id="5338458at2759"/>
<dbReference type="PANTHER" id="PTHR36102">
    <property type="entry name" value="CHROMOSOME 10, WHOLE GENOME SHOTGUN SEQUENCE"/>
    <property type="match status" value="1"/>
</dbReference>
<evidence type="ECO:0000259" key="1">
    <source>
        <dbReference type="Pfam" id="PF11001"/>
    </source>
</evidence>
<comment type="caution">
    <text evidence="2">The sequence shown here is derived from an EMBL/GenBank/DDBJ whole genome shotgun (WGS) entry which is preliminary data.</text>
</comment>
<evidence type="ECO:0000313" key="2">
    <source>
        <dbReference type="EMBL" id="KAJ5369357.1"/>
    </source>
</evidence>
<dbReference type="AlphaFoldDB" id="A0A9W9V5D8"/>
<proteinExistence type="predicted"/>
<protein>
    <recommendedName>
        <fullName evidence="1">Subtelomeric hrmA-associated cluster protein AFUB-079030/YDR124W-like helical bundle domain-containing protein</fullName>
    </recommendedName>
</protein>
<dbReference type="PANTHER" id="PTHR36102:SF1">
    <property type="entry name" value="YDR124W-LIKE HELICAL BUNDLE DOMAIN-CONTAINING PROTEIN"/>
    <property type="match status" value="1"/>
</dbReference>
<dbReference type="Pfam" id="PF11001">
    <property type="entry name" value="AFUB_07903_YDR124W_hel"/>
    <property type="match status" value="1"/>
</dbReference>
<dbReference type="RefSeq" id="XP_056554099.1">
    <property type="nucleotide sequence ID" value="XM_056702036.1"/>
</dbReference>
<dbReference type="InterPro" id="IPR047092">
    <property type="entry name" value="AFUB_07903/YDR124W-like_hel"/>
</dbReference>
<dbReference type="GeneID" id="81441215"/>
<gene>
    <name evidence="2" type="ORF">N7496_009117</name>
</gene>
<dbReference type="InterPro" id="IPR021264">
    <property type="entry name" value="AFUB_079030/YDR124W-like"/>
</dbReference>
<organism evidence="2 3">
    <name type="scientific">Penicillium cataractarum</name>
    <dbReference type="NCBI Taxonomy" id="2100454"/>
    <lineage>
        <taxon>Eukaryota</taxon>
        <taxon>Fungi</taxon>
        <taxon>Dikarya</taxon>
        <taxon>Ascomycota</taxon>
        <taxon>Pezizomycotina</taxon>
        <taxon>Eurotiomycetes</taxon>
        <taxon>Eurotiomycetidae</taxon>
        <taxon>Eurotiales</taxon>
        <taxon>Aspergillaceae</taxon>
        <taxon>Penicillium</taxon>
    </lineage>
</organism>
<sequence>MYRLNSQQQLLTSAEPDARMIIKPVKMKQTKRPRRKLSIWTQEKDYHWQTNTFQTDNANLDQFGPIAYPFSQGSKYDNGTFPTQDSKAMVQRYENAFANFQQTNCRVLAKAYIKILEPRKQVNYPYNGRKLVGGRKIQFDPEQTKPPWWPSLVRHHEPDHLPKTERIRLLIHIVRELRVSHGITVDTLREADRSIRDQIRPRSKFKFLEEVYNLREAEEWLLSGQIGNTLLRVIVIQEANFFHIGKQLVKQTSSPEVSNKIRNPSSSGLSGCADIEKNKMMSVDNFASDCAHLSHVNNSFTSFTQCGTLQRLTTGQDENCHDQVVSFLYSREPYIPFHVTPPQWGPGSLQASSDMAAPYYPPQFPYWYESANALAQSETHNAAHYFPASRPLLSNMPEIGRLPQW</sequence>
<accession>A0A9W9V5D8</accession>
<dbReference type="Proteomes" id="UP001147782">
    <property type="component" value="Unassembled WGS sequence"/>
</dbReference>
<feature type="domain" description="Subtelomeric hrmA-associated cluster protein AFUB-079030/YDR124W-like helical bundle" evidence="1">
    <location>
        <begin position="84"/>
        <end position="216"/>
    </location>
</feature>
<keyword evidence="3" id="KW-1185">Reference proteome</keyword>